<evidence type="ECO:0000313" key="1">
    <source>
        <dbReference type="EMBL" id="EDM89120.1"/>
    </source>
</evidence>
<dbReference type="Proteomes" id="UP000006002">
    <property type="component" value="Unassembled WGS sequence"/>
</dbReference>
<comment type="caution">
    <text evidence="1">The sequence shown here is derived from an EMBL/GenBank/DDBJ whole genome shotgun (WGS) entry which is preliminary data.</text>
</comment>
<gene>
    <name evidence="1" type="ORF">RUMOBE_00243</name>
</gene>
<protein>
    <submittedName>
        <fullName evidence="1">Uncharacterized protein</fullName>
    </submittedName>
</protein>
<name>A5ZMM6_9FIRM</name>
<evidence type="ECO:0000313" key="2">
    <source>
        <dbReference type="Proteomes" id="UP000006002"/>
    </source>
</evidence>
<proteinExistence type="predicted"/>
<dbReference type="AlphaFoldDB" id="A5ZMM6"/>
<organism evidence="1 2">
    <name type="scientific">Blautia obeum ATCC 29174</name>
    <dbReference type="NCBI Taxonomy" id="411459"/>
    <lineage>
        <taxon>Bacteria</taxon>
        <taxon>Bacillati</taxon>
        <taxon>Bacillota</taxon>
        <taxon>Clostridia</taxon>
        <taxon>Lachnospirales</taxon>
        <taxon>Lachnospiraceae</taxon>
        <taxon>Blautia</taxon>
    </lineage>
</organism>
<dbReference type="EMBL" id="AAVO02000001">
    <property type="protein sequence ID" value="EDM89120.1"/>
    <property type="molecule type" value="Genomic_DNA"/>
</dbReference>
<reference evidence="1 2" key="2">
    <citation type="submission" date="2007-04" db="EMBL/GenBank/DDBJ databases">
        <title>Draft genome sequence of Ruminococcus obeum (ATCC 29174).</title>
        <authorList>
            <person name="Sudarsanam P."/>
            <person name="Ley R."/>
            <person name="Guruge J."/>
            <person name="Turnbaugh P.J."/>
            <person name="Mahowald M."/>
            <person name="Liep D."/>
            <person name="Gordon J."/>
        </authorList>
    </citation>
    <scope>NUCLEOTIDE SEQUENCE [LARGE SCALE GENOMIC DNA]</scope>
    <source>
        <strain evidence="1 2">ATCC 29174</strain>
    </source>
</reference>
<sequence length="43" mass="4965">MALLSGAKTFSDTCISLESVFIFFYNKRILLFQIILNPYFSVL</sequence>
<reference evidence="1 2" key="1">
    <citation type="submission" date="2007-03" db="EMBL/GenBank/DDBJ databases">
        <authorList>
            <person name="Fulton L."/>
            <person name="Clifton S."/>
            <person name="Fulton B."/>
            <person name="Xu J."/>
            <person name="Minx P."/>
            <person name="Pepin K.H."/>
            <person name="Johnson M."/>
            <person name="Thiruvilangam P."/>
            <person name="Bhonagiri V."/>
            <person name="Nash W.E."/>
            <person name="Mardis E.R."/>
            <person name="Wilson R.K."/>
        </authorList>
    </citation>
    <scope>NUCLEOTIDE SEQUENCE [LARGE SCALE GENOMIC DNA]</scope>
    <source>
        <strain evidence="1 2">ATCC 29174</strain>
    </source>
</reference>
<dbReference type="HOGENOM" id="CLU_3230402_0_0_9"/>
<accession>A5ZMM6</accession>